<feature type="transmembrane region" description="Helical" evidence="12">
    <location>
        <begin position="75"/>
        <end position="95"/>
    </location>
</feature>
<feature type="transmembrane region" description="Helical" evidence="12">
    <location>
        <begin position="271"/>
        <end position="293"/>
    </location>
</feature>
<keyword evidence="3 12" id="KW-0812">Transmembrane</keyword>
<evidence type="ECO:0000256" key="2">
    <source>
        <dbReference type="ARBA" id="ARBA00022475"/>
    </source>
</evidence>
<comment type="pathway">
    <text evidence="11">Porphyrin-containing compound metabolism.</text>
</comment>
<dbReference type="PANTHER" id="PTHR35457:SF1">
    <property type="entry name" value="HEME A SYNTHASE"/>
    <property type="match status" value="1"/>
</dbReference>
<proteinExistence type="predicted"/>
<evidence type="ECO:0000256" key="7">
    <source>
        <dbReference type="ARBA" id="ARBA00023004"/>
    </source>
</evidence>
<feature type="transmembrane region" description="Helical" evidence="12">
    <location>
        <begin position="299"/>
        <end position="317"/>
    </location>
</feature>
<dbReference type="InterPro" id="IPR050450">
    <property type="entry name" value="COX15/CtaA_HemeA_synthase"/>
</dbReference>
<name>A0A1N6V6K4_9RHOO</name>
<keyword evidence="10" id="KW-1015">Disulfide bond</keyword>
<reference evidence="14" key="1">
    <citation type="submission" date="2017-01" db="EMBL/GenBank/DDBJ databases">
        <authorList>
            <person name="Varghese N."/>
            <person name="Submissions S."/>
        </authorList>
    </citation>
    <scope>NUCLEOTIDE SEQUENCE [LARGE SCALE GENOMIC DNA]</scope>
    <source>
        <strain evidence="14">ATCC 51758</strain>
    </source>
</reference>
<keyword evidence="7" id="KW-0408">Iron</keyword>
<keyword evidence="8" id="KW-0350">Heme biosynthesis</keyword>
<evidence type="ECO:0000256" key="9">
    <source>
        <dbReference type="ARBA" id="ARBA00023136"/>
    </source>
</evidence>
<keyword evidence="2" id="KW-1003">Cell membrane</keyword>
<protein>
    <submittedName>
        <fullName evidence="13">Cytochrome c oxidase assembly protein subunit 15</fullName>
    </submittedName>
</protein>
<dbReference type="Pfam" id="PF02628">
    <property type="entry name" value="COX15-CtaA"/>
    <property type="match status" value="1"/>
</dbReference>
<keyword evidence="9 12" id="KW-0472">Membrane</keyword>
<evidence type="ECO:0000256" key="12">
    <source>
        <dbReference type="SAM" id="Phobius"/>
    </source>
</evidence>
<keyword evidence="6" id="KW-0560">Oxidoreductase</keyword>
<dbReference type="RefSeq" id="WP_076602169.1">
    <property type="nucleotide sequence ID" value="NZ_FTMD01000006.1"/>
</dbReference>
<evidence type="ECO:0000256" key="4">
    <source>
        <dbReference type="ARBA" id="ARBA00022723"/>
    </source>
</evidence>
<feature type="transmembrane region" description="Helical" evidence="12">
    <location>
        <begin position="107"/>
        <end position="126"/>
    </location>
</feature>
<organism evidence="13 14">
    <name type="scientific">Aromatoleum tolulyticum</name>
    <dbReference type="NCBI Taxonomy" id="34027"/>
    <lineage>
        <taxon>Bacteria</taxon>
        <taxon>Pseudomonadati</taxon>
        <taxon>Pseudomonadota</taxon>
        <taxon>Betaproteobacteria</taxon>
        <taxon>Rhodocyclales</taxon>
        <taxon>Rhodocyclaceae</taxon>
        <taxon>Aromatoleum</taxon>
    </lineage>
</organism>
<feature type="transmembrane region" description="Helical" evidence="12">
    <location>
        <begin position="243"/>
        <end position="264"/>
    </location>
</feature>
<dbReference type="Proteomes" id="UP000186819">
    <property type="component" value="Unassembled WGS sequence"/>
</dbReference>
<dbReference type="PANTHER" id="PTHR35457">
    <property type="entry name" value="HEME A SYNTHASE"/>
    <property type="match status" value="1"/>
</dbReference>
<evidence type="ECO:0000313" key="13">
    <source>
        <dbReference type="EMBL" id="SIQ73427.1"/>
    </source>
</evidence>
<accession>A0A1N6V6K4</accession>
<evidence type="ECO:0000256" key="10">
    <source>
        <dbReference type="ARBA" id="ARBA00023157"/>
    </source>
</evidence>
<evidence type="ECO:0000256" key="11">
    <source>
        <dbReference type="ARBA" id="ARBA00023444"/>
    </source>
</evidence>
<dbReference type="STRING" id="34027.SAMN05421829_106169"/>
<dbReference type="AlphaFoldDB" id="A0A1N6V6K4"/>
<keyword evidence="14" id="KW-1185">Reference proteome</keyword>
<gene>
    <name evidence="13" type="ORF">SAMN05421829_106169</name>
</gene>
<keyword evidence="4" id="KW-0479">Metal-binding</keyword>
<feature type="transmembrane region" description="Helical" evidence="12">
    <location>
        <begin position="132"/>
        <end position="156"/>
    </location>
</feature>
<evidence type="ECO:0000256" key="1">
    <source>
        <dbReference type="ARBA" id="ARBA00004141"/>
    </source>
</evidence>
<dbReference type="GO" id="GO:0016491">
    <property type="term" value="F:oxidoreductase activity"/>
    <property type="evidence" value="ECO:0007669"/>
    <property type="project" value="UniProtKB-KW"/>
</dbReference>
<keyword evidence="5 12" id="KW-1133">Transmembrane helix</keyword>
<dbReference type="GO" id="GO:0016020">
    <property type="term" value="C:membrane"/>
    <property type="evidence" value="ECO:0007669"/>
    <property type="project" value="UniProtKB-SubCell"/>
</dbReference>
<dbReference type="InterPro" id="IPR003780">
    <property type="entry name" value="COX15/CtaA_fam"/>
</dbReference>
<evidence type="ECO:0000256" key="5">
    <source>
        <dbReference type="ARBA" id="ARBA00022989"/>
    </source>
</evidence>
<feature type="transmembrane region" description="Helical" evidence="12">
    <location>
        <begin position="168"/>
        <end position="188"/>
    </location>
</feature>
<evidence type="ECO:0000256" key="6">
    <source>
        <dbReference type="ARBA" id="ARBA00023002"/>
    </source>
</evidence>
<comment type="subcellular location">
    <subcellularLocation>
        <location evidence="1">Membrane</location>
        <topology evidence="1">Multi-pass membrane protein</topology>
    </subcellularLocation>
</comment>
<dbReference type="OrthoDB" id="1447144at2"/>
<dbReference type="GO" id="GO:0006784">
    <property type="term" value="P:heme A biosynthetic process"/>
    <property type="evidence" value="ECO:0007669"/>
    <property type="project" value="InterPro"/>
</dbReference>
<evidence type="ECO:0000256" key="3">
    <source>
        <dbReference type="ARBA" id="ARBA00022692"/>
    </source>
</evidence>
<dbReference type="EMBL" id="FTMD01000006">
    <property type="protein sequence ID" value="SIQ73427.1"/>
    <property type="molecule type" value="Genomic_DNA"/>
</dbReference>
<dbReference type="GO" id="GO:0046872">
    <property type="term" value="F:metal ion binding"/>
    <property type="evidence" value="ECO:0007669"/>
    <property type="project" value="UniProtKB-KW"/>
</dbReference>
<evidence type="ECO:0000313" key="14">
    <source>
        <dbReference type="Proteomes" id="UP000186819"/>
    </source>
</evidence>
<evidence type="ECO:0000256" key="8">
    <source>
        <dbReference type="ARBA" id="ARBA00023133"/>
    </source>
</evidence>
<sequence>MTAYRRLILLALALTTLVVVFGAYVRLSDAGLGCPDWPGCYGQLSPHHAADAISETHAADPQGPVSLPKAWKEMIHRYLAASLGLLILAIALLAWRRRGTPGVAPRLAAALMGIVIFQGLLGKWTVTLLLKPAIVTAHLLGGLTTVALLAWLALHAQASARIEVPRRLIVLARAAFALLAVQIALGGWTSTNYAALACTDLPACQGSLWPPADYANAFHVVRELGMTADGEVLPLAALTAIHWSHRVGAVIAGMALVALGGALLRRSVTRRFAAVLLVALAAQLALGIANVVLSLPLPLAVAHNAGAAALVIVMVWINHSLRGARSPAMAAQRRAAHAGRENSYA</sequence>